<sequence>MFVQKEISGFFFKNLFCLKYGSRSQIDSKFFKFFFVSNVVYSKNSQNTTHPYLKKFYGLEKILYPERKKGHQIFY</sequence>
<reference evidence="1 2" key="1">
    <citation type="submission" date="2015-07" db="EMBL/GenBank/DDBJ databases">
        <title>The genome of Pseudoloma neurophilia, a relevant intracellular parasite of the zebrafish.</title>
        <authorList>
            <person name="Ndikumana S."/>
            <person name="Pelin A."/>
            <person name="Sanders J."/>
            <person name="Corradi N."/>
        </authorList>
    </citation>
    <scope>NUCLEOTIDE SEQUENCE [LARGE SCALE GENOMIC DNA]</scope>
    <source>
        <strain evidence="1 2">MK1</strain>
    </source>
</reference>
<dbReference type="Proteomes" id="UP000051530">
    <property type="component" value="Unassembled WGS sequence"/>
</dbReference>
<protein>
    <submittedName>
        <fullName evidence="1">Uncharacterized protein</fullName>
    </submittedName>
</protein>
<dbReference type="AlphaFoldDB" id="A0A0R0LWG9"/>
<dbReference type="EMBL" id="LGUB01000305">
    <property type="protein sequence ID" value="KRH93528.1"/>
    <property type="molecule type" value="Genomic_DNA"/>
</dbReference>
<proteinExistence type="predicted"/>
<organism evidence="1 2">
    <name type="scientific">Pseudoloma neurophilia</name>
    <dbReference type="NCBI Taxonomy" id="146866"/>
    <lineage>
        <taxon>Eukaryota</taxon>
        <taxon>Fungi</taxon>
        <taxon>Fungi incertae sedis</taxon>
        <taxon>Microsporidia</taxon>
        <taxon>Pseudoloma</taxon>
    </lineage>
</organism>
<keyword evidence="2" id="KW-1185">Reference proteome</keyword>
<dbReference type="VEuPathDB" id="MicrosporidiaDB:M153_7970002091"/>
<evidence type="ECO:0000313" key="2">
    <source>
        <dbReference type="Proteomes" id="UP000051530"/>
    </source>
</evidence>
<accession>A0A0R0LWG9</accession>
<comment type="caution">
    <text evidence="1">The sequence shown here is derived from an EMBL/GenBank/DDBJ whole genome shotgun (WGS) entry which is preliminary data.</text>
</comment>
<gene>
    <name evidence="1" type="ORF">M153_7970002091</name>
</gene>
<evidence type="ECO:0000313" key="1">
    <source>
        <dbReference type="EMBL" id="KRH93528.1"/>
    </source>
</evidence>
<name>A0A0R0LWG9_9MICR</name>